<evidence type="ECO:0000313" key="3">
    <source>
        <dbReference type="EMBL" id="TCD71978.1"/>
    </source>
</evidence>
<reference evidence="3 4" key="1">
    <citation type="submission" date="2018-11" db="EMBL/GenBank/DDBJ databases">
        <title>Genome assembly of Steccherinum ochraceum LE-BIN_3174, the white-rot fungus of the Steccherinaceae family (The Residual Polyporoid clade, Polyporales, Basidiomycota).</title>
        <authorList>
            <person name="Fedorova T.V."/>
            <person name="Glazunova O.A."/>
            <person name="Landesman E.O."/>
            <person name="Moiseenko K.V."/>
            <person name="Psurtseva N.V."/>
            <person name="Savinova O.S."/>
            <person name="Shakhova N.V."/>
            <person name="Tyazhelova T.V."/>
            <person name="Vasina D.V."/>
        </authorList>
    </citation>
    <scope>NUCLEOTIDE SEQUENCE [LARGE SCALE GENOMIC DNA]</scope>
    <source>
        <strain evidence="3 4">LE-BIN_3174</strain>
    </source>
</reference>
<dbReference type="Pfam" id="PF00201">
    <property type="entry name" value="UDPGT"/>
    <property type="match status" value="1"/>
</dbReference>
<dbReference type="PANTHER" id="PTHR11926:SF774">
    <property type="entry name" value="UDP-GLYCOSYLTRANSFERASE 85A1-RELATED"/>
    <property type="match status" value="1"/>
</dbReference>
<dbReference type="EMBL" id="RWJN01000001">
    <property type="protein sequence ID" value="TCD71978.1"/>
    <property type="molecule type" value="Genomic_DNA"/>
</dbReference>
<keyword evidence="2" id="KW-0808">Transferase</keyword>
<comment type="caution">
    <text evidence="3">The sequence shown here is derived from an EMBL/GenBank/DDBJ whole genome shotgun (WGS) entry which is preliminary data.</text>
</comment>
<dbReference type="Gene3D" id="3.40.50.2000">
    <property type="entry name" value="Glycogen Phosphorylase B"/>
    <property type="match status" value="2"/>
</dbReference>
<accession>A0A4R0S2U0</accession>
<dbReference type="OrthoDB" id="5835829at2759"/>
<comment type="similarity">
    <text evidence="1">Belongs to the UDP-glycosyltransferase family.</text>
</comment>
<keyword evidence="4" id="KW-1185">Reference proteome</keyword>
<name>A0A4R0S2U0_9APHY</name>
<dbReference type="InterPro" id="IPR002213">
    <property type="entry name" value="UDP_glucos_trans"/>
</dbReference>
<dbReference type="CDD" id="cd03784">
    <property type="entry name" value="GT1_Gtf-like"/>
    <property type="match status" value="1"/>
</dbReference>
<gene>
    <name evidence="3" type="ORF">EIP91_000110</name>
</gene>
<evidence type="ECO:0000313" key="4">
    <source>
        <dbReference type="Proteomes" id="UP000292702"/>
    </source>
</evidence>
<sequence length="528" mass="58718">MTSVQQYPHLVIAGAEPWGHTRPICAFAAKVVLLRDIHVTFFTIPRILDRVKNEVDRGFRPEDAERRKLIRIFAVDCSIEEPMDIIDKIRAEQTRYFEQFITMYKQLLNQGPVTCAVTKATFESVPAPKILVIDFINGPLAKMVHSLPNNHAKVVGFCSGMASFQYLWLAPANRGGRGDLKADILREAERSGRPVVDVADDMVHAFTDEVVQMPGLPKMYHWEFDPQECLFVTKGFVGGMWMSFFETYEECDGLILTTPEAYEPAAVAATKEWFADTKRDVWAIGPLFPSLSSQEAIAGETAQSKDSGEIKIFMDDVLARHGQHSMIYISFGSVFWTSELNKLEAFIDVIIERNIPFILSHGSPLAQLTDTFKAKVEQSGLGLLSAWSPQQTILAHPALGWFVSHCGHNSALEAVSSGTPVICWPFHADQPANAINLTEIHDVAYELLEVRTGNELKPIYRTGKAVAGTLDAIRAEAREVLEKAFGEDGARKRANVEKLLDNVHAAWNPDGPATQDMISFLDNCTGQP</sequence>
<dbReference type="AlphaFoldDB" id="A0A4R0S2U0"/>
<evidence type="ECO:0000256" key="1">
    <source>
        <dbReference type="ARBA" id="ARBA00009995"/>
    </source>
</evidence>
<organism evidence="3 4">
    <name type="scientific">Steccherinum ochraceum</name>
    <dbReference type="NCBI Taxonomy" id="92696"/>
    <lineage>
        <taxon>Eukaryota</taxon>
        <taxon>Fungi</taxon>
        <taxon>Dikarya</taxon>
        <taxon>Basidiomycota</taxon>
        <taxon>Agaricomycotina</taxon>
        <taxon>Agaricomycetes</taxon>
        <taxon>Polyporales</taxon>
        <taxon>Steccherinaceae</taxon>
        <taxon>Steccherinum</taxon>
    </lineage>
</organism>
<protein>
    <recommendedName>
        <fullName evidence="5">UDP-glycosyltransferases domain-containing protein</fullName>
    </recommendedName>
</protein>
<dbReference type="PANTHER" id="PTHR11926">
    <property type="entry name" value="GLUCOSYL/GLUCURONOSYL TRANSFERASES"/>
    <property type="match status" value="1"/>
</dbReference>
<dbReference type="GO" id="GO:0008194">
    <property type="term" value="F:UDP-glycosyltransferase activity"/>
    <property type="evidence" value="ECO:0007669"/>
    <property type="project" value="InterPro"/>
</dbReference>
<proteinExistence type="inferred from homology"/>
<dbReference type="Proteomes" id="UP000292702">
    <property type="component" value="Unassembled WGS sequence"/>
</dbReference>
<evidence type="ECO:0000256" key="2">
    <source>
        <dbReference type="ARBA" id="ARBA00022679"/>
    </source>
</evidence>
<evidence type="ECO:0008006" key="5">
    <source>
        <dbReference type="Google" id="ProtNLM"/>
    </source>
</evidence>
<dbReference type="SUPFAM" id="SSF53756">
    <property type="entry name" value="UDP-Glycosyltransferase/glycogen phosphorylase"/>
    <property type="match status" value="1"/>
</dbReference>